<organism evidence="4 5">
    <name type="scientific">Heterodermia speciosa</name>
    <dbReference type="NCBI Taxonomy" id="116794"/>
    <lineage>
        <taxon>Eukaryota</taxon>
        <taxon>Fungi</taxon>
        <taxon>Dikarya</taxon>
        <taxon>Ascomycota</taxon>
        <taxon>Pezizomycotina</taxon>
        <taxon>Lecanoromycetes</taxon>
        <taxon>OSLEUM clade</taxon>
        <taxon>Lecanoromycetidae</taxon>
        <taxon>Caliciales</taxon>
        <taxon>Physciaceae</taxon>
        <taxon>Heterodermia</taxon>
    </lineage>
</organism>
<sequence length="543" mass="56055">MHALAVSLLLLPTVLAHRHRYGLGSGHNVHHHLLSGSAVTSGSPLPSTGSNAPYGLGNTTSVFGSSGFVTAVSTAVVPGSSSVGAIGSSSVAPTSSVLAVGQAGSPGGSSIDPCDSDIVTVTENPVVTVTVTPGLGTTSEVALSPSVISPVPSQPSVVSAITGVTESAAAPSTHPSAVPVTDVSTAASPSVPVSTPETTSTSALEPTIASPSKTPSSSPSTVTVIPVPATPAADETTTSVSTSQLPTFKKSVSATVVSSSSVPKSTTGASTSGAGGCTGKRGIIATAGGNPQTYDQGNISLAYANEPNICWIANWYSAPPPYWNKAKEFIPQDYGKSSSEKDWATNAKQAIAKGEKIFLGFGEPEAPGRDHMEPQEAVDLYMKLLQPYAQNNGVKLCSPAVLQPRSHMDWLASFLDKCEAAGCTIDMICVHWYDTTSVKTPGFPEFKRTVENATALAKGKKVWVDNFQANGTPEDVKTFLDQALPYLEGNSNVERYAYVPPLRTDPSKTGSGYRTDQFIDPDLNSNGTLTALGKYYSNFKVGA</sequence>
<proteinExistence type="predicted"/>
<dbReference type="PANTHER" id="PTHR34154:SF3">
    <property type="entry name" value="ALKALI-SENSITIVE LINKAGE PROTEIN 1"/>
    <property type="match status" value="1"/>
</dbReference>
<dbReference type="GO" id="GO:0071966">
    <property type="term" value="P:fungal-type cell wall polysaccharide metabolic process"/>
    <property type="evidence" value="ECO:0007669"/>
    <property type="project" value="TreeGrafter"/>
</dbReference>
<dbReference type="PANTHER" id="PTHR34154">
    <property type="entry name" value="ALKALI-SENSITIVE LINKAGE PROTEIN 1"/>
    <property type="match status" value="1"/>
</dbReference>
<feature type="chain" id="PRO_5034472998" description="Asl1-like glycosyl hydrolase catalytic domain-containing protein" evidence="2">
    <location>
        <begin position="17"/>
        <end position="543"/>
    </location>
</feature>
<dbReference type="SUPFAM" id="SSF51445">
    <property type="entry name" value="(Trans)glycosidases"/>
    <property type="match status" value="1"/>
</dbReference>
<feature type="signal peptide" evidence="2">
    <location>
        <begin position="1"/>
        <end position="16"/>
    </location>
</feature>
<protein>
    <recommendedName>
        <fullName evidence="3">Asl1-like glycosyl hydrolase catalytic domain-containing protein</fullName>
    </recommendedName>
</protein>
<dbReference type="InterPro" id="IPR024655">
    <property type="entry name" value="Asl1_glyco_hydro_catalytic"/>
</dbReference>
<gene>
    <name evidence="4" type="ORF">HETSPECPRED_002500</name>
</gene>
<dbReference type="OrthoDB" id="43654at2759"/>
<dbReference type="Gene3D" id="3.20.20.80">
    <property type="entry name" value="Glycosidases"/>
    <property type="match status" value="1"/>
</dbReference>
<feature type="domain" description="Asl1-like glycosyl hydrolase catalytic" evidence="3">
    <location>
        <begin position="305"/>
        <end position="536"/>
    </location>
</feature>
<name>A0A8H3IJ23_9LECA</name>
<evidence type="ECO:0000259" key="3">
    <source>
        <dbReference type="Pfam" id="PF11790"/>
    </source>
</evidence>
<reference evidence="4" key="1">
    <citation type="submission" date="2021-03" db="EMBL/GenBank/DDBJ databases">
        <authorList>
            <person name="Tagirdzhanova G."/>
        </authorList>
    </citation>
    <scope>NUCLEOTIDE SEQUENCE</scope>
</reference>
<dbReference type="InterPro" id="IPR017853">
    <property type="entry name" value="GH"/>
</dbReference>
<dbReference type="EMBL" id="CAJPDS010000016">
    <property type="protein sequence ID" value="CAF9915474.1"/>
    <property type="molecule type" value="Genomic_DNA"/>
</dbReference>
<keyword evidence="2" id="KW-0732">Signal</keyword>
<feature type="region of interest" description="Disordered" evidence="1">
    <location>
        <begin position="168"/>
        <end position="225"/>
    </location>
</feature>
<comment type="caution">
    <text evidence="4">The sequence shown here is derived from an EMBL/GenBank/DDBJ whole genome shotgun (WGS) entry which is preliminary data.</text>
</comment>
<evidence type="ECO:0000256" key="1">
    <source>
        <dbReference type="SAM" id="MobiDB-lite"/>
    </source>
</evidence>
<dbReference type="AlphaFoldDB" id="A0A8H3IJ23"/>
<feature type="compositionally biased region" description="Low complexity" evidence="1">
    <location>
        <begin position="183"/>
        <end position="225"/>
    </location>
</feature>
<dbReference type="Proteomes" id="UP000664521">
    <property type="component" value="Unassembled WGS sequence"/>
</dbReference>
<dbReference type="Pfam" id="PF11790">
    <property type="entry name" value="Glyco_hydro_cc"/>
    <property type="match status" value="1"/>
</dbReference>
<evidence type="ECO:0000313" key="4">
    <source>
        <dbReference type="EMBL" id="CAF9915474.1"/>
    </source>
</evidence>
<evidence type="ECO:0000313" key="5">
    <source>
        <dbReference type="Proteomes" id="UP000664521"/>
    </source>
</evidence>
<evidence type="ECO:0000256" key="2">
    <source>
        <dbReference type="SAM" id="SignalP"/>
    </source>
</evidence>
<dbReference type="GO" id="GO:0009277">
    <property type="term" value="C:fungal-type cell wall"/>
    <property type="evidence" value="ECO:0007669"/>
    <property type="project" value="TreeGrafter"/>
</dbReference>
<accession>A0A8H3IJ23</accession>
<dbReference type="InterPro" id="IPR053183">
    <property type="entry name" value="ASL1"/>
</dbReference>
<keyword evidence="5" id="KW-1185">Reference proteome</keyword>